<accession>A0ABV3ZBK7</accession>
<dbReference type="RefSeq" id="WP_369328650.1">
    <property type="nucleotide sequence ID" value="NZ_JAULBC010000002.1"/>
</dbReference>
<keyword evidence="2" id="KW-1185">Reference proteome</keyword>
<evidence type="ECO:0000313" key="2">
    <source>
        <dbReference type="Proteomes" id="UP001560573"/>
    </source>
</evidence>
<gene>
    <name evidence="1" type="ORF">QTN47_07055</name>
</gene>
<dbReference type="Proteomes" id="UP001560573">
    <property type="component" value="Unassembled WGS sequence"/>
</dbReference>
<sequence>MDNLCFISNFEEIKTTRTFVQYPSPEQFGDYKIFIGGNFIFVENAKNVVARFSFSNFSTNIDDELIERSILLIRKRYPYF</sequence>
<comment type="caution">
    <text evidence="1">The sequence shown here is derived from an EMBL/GenBank/DDBJ whole genome shotgun (WGS) entry which is preliminary data.</text>
</comment>
<evidence type="ECO:0000313" key="1">
    <source>
        <dbReference type="EMBL" id="MEX6687246.1"/>
    </source>
</evidence>
<proteinExistence type="predicted"/>
<dbReference type="EMBL" id="JAULBC010000002">
    <property type="protein sequence ID" value="MEX6687246.1"/>
    <property type="molecule type" value="Genomic_DNA"/>
</dbReference>
<name>A0ABV3ZBK7_9BACT</name>
<organism evidence="1 2">
    <name type="scientific">Danxiaibacter flavus</name>
    <dbReference type="NCBI Taxonomy" id="3049108"/>
    <lineage>
        <taxon>Bacteria</taxon>
        <taxon>Pseudomonadati</taxon>
        <taxon>Bacteroidota</taxon>
        <taxon>Chitinophagia</taxon>
        <taxon>Chitinophagales</taxon>
        <taxon>Chitinophagaceae</taxon>
        <taxon>Danxiaibacter</taxon>
    </lineage>
</organism>
<protein>
    <submittedName>
        <fullName evidence="1">Uncharacterized protein</fullName>
    </submittedName>
</protein>
<reference evidence="1 2" key="1">
    <citation type="submission" date="2023-07" db="EMBL/GenBank/DDBJ databases">
        <authorList>
            <person name="Lian W.-H."/>
        </authorList>
    </citation>
    <scope>NUCLEOTIDE SEQUENCE [LARGE SCALE GENOMIC DNA]</scope>
    <source>
        <strain evidence="1 2">SYSU DXS3180</strain>
    </source>
</reference>